<dbReference type="AlphaFoldDB" id="A0A9Q0XP01"/>
<evidence type="ECO:0000313" key="2">
    <source>
        <dbReference type="Proteomes" id="UP001142489"/>
    </source>
</evidence>
<evidence type="ECO:0000313" key="1">
    <source>
        <dbReference type="EMBL" id="KAJ7320457.1"/>
    </source>
</evidence>
<reference evidence="1" key="1">
    <citation type="journal article" date="2023" name="DNA Res.">
        <title>Chromosome-level genome assembly of Phrynocephalus forsythii using third-generation DNA sequencing and Hi-C analysis.</title>
        <authorList>
            <person name="Qi Y."/>
            <person name="Zhao W."/>
            <person name="Zhao Y."/>
            <person name="Niu C."/>
            <person name="Cao S."/>
            <person name="Zhang Y."/>
        </authorList>
    </citation>
    <scope>NUCLEOTIDE SEQUENCE</scope>
    <source>
        <tissue evidence="1">Muscle</tissue>
    </source>
</reference>
<dbReference type="EMBL" id="JAPFRF010000010">
    <property type="protein sequence ID" value="KAJ7320457.1"/>
    <property type="molecule type" value="Genomic_DNA"/>
</dbReference>
<sequence length="83" mass="9379">MEHTEGFQDNTITPQGPFLVPVTLGLPNGRKVPVYAMVDSGAVHCFVDAGFVRCHRIPVQNKETPLLVEFIDLTDFIFFFSFY</sequence>
<proteinExistence type="predicted"/>
<accession>A0A9Q0XP01</accession>
<name>A0A9Q0XP01_9SAUR</name>
<dbReference type="Pfam" id="PF08284">
    <property type="entry name" value="RVP_2"/>
    <property type="match status" value="1"/>
</dbReference>
<protein>
    <submittedName>
        <fullName evidence="1">Uncharacterized protein</fullName>
    </submittedName>
</protein>
<dbReference type="Proteomes" id="UP001142489">
    <property type="component" value="Unassembled WGS sequence"/>
</dbReference>
<comment type="caution">
    <text evidence="1">The sequence shown here is derived from an EMBL/GenBank/DDBJ whole genome shotgun (WGS) entry which is preliminary data.</text>
</comment>
<gene>
    <name evidence="1" type="ORF">JRQ81_019968</name>
</gene>
<keyword evidence="2" id="KW-1185">Reference proteome</keyword>
<organism evidence="1 2">
    <name type="scientific">Phrynocephalus forsythii</name>
    <dbReference type="NCBI Taxonomy" id="171643"/>
    <lineage>
        <taxon>Eukaryota</taxon>
        <taxon>Metazoa</taxon>
        <taxon>Chordata</taxon>
        <taxon>Craniata</taxon>
        <taxon>Vertebrata</taxon>
        <taxon>Euteleostomi</taxon>
        <taxon>Lepidosauria</taxon>
        <taxon>Squamata</taxon>
        <taxon>Bifurcata</taxon>
        <taxon>Unidentata</taxon>
        <taxon>Episquamata</taxon>
        <taxon>Toxicofera</taxon>
        <taxon>Iguania</taxon>
        <taxon>Acrodonta</taxon>
        <taxon>Agamidae</taxon>
        <taxon>Agaminae</taxon>
        <taxon>Phrynocephalus</taxon>
    </lineage>
</organism>